<dbReference type="PROSITE" id="PS00798">
    <property type="entry name" value="ALDOKETO_REDUCTASE_1"/>
    <property type="match status" value="1"/>
</dbReference>
<proteinExistence type="inferred from homology"/>
<evidence type="ECO:0000256" key="2">
    <source>
        <dbReference type="ARBA" id="ARBA00022857"/>
    </source>
</evidence>
<comment type="caution">
    <text evidence="5">The sequence shown here is derived from an EMBL/GenBank/DDBJ whole genome shotgun (WGS) entry which is preliminary data.</text>
</comment>
<evidence type="ECO:0000313" key="6">
    <source>
        <dbReference type="Proteomes" id="UP000600565"/>
    </source>
</evidence>
<dbReference type="PANTHER" id="PTHR43827">
    <property type="entry name" value="2,5-DIKETO-D-GLUCONIC ACID REDUCTASE"/>
    <property type="match status" value="1"/>
</dbReference>
<dbReference type="InterPro" id="IPR036812">
    <property type="entry name" value="NAD(P)_OxRdtase_dom_sf"/>
</dbReference>
<evidence type="ECO:0000313" key="5">
    <source>
        <dbReference type="EMBL" id="MBD8035025.1"/>
    </source>
</evidence>
<keyword evidence="6" id="KW-1185">Reference proteome</keyword>
<dbReference type="Gene3D" id="3.20.20.100">
    <property type="entry name" value="NADP-dependent oxidoreductase domain"/>
    <property type="match status" value="1"/>
</dbReference>
<dbReference type="PROSITE" id="PS00063">
    <property type="entry name" value="ALDOKETO_REDUCTASE_3"/>
    <property type="match status" value="1"/>
</dbReference>
<evidence type="ECO:0000259" key="4">
    <source>
        <dbReference type="Pfam" id="PF00248"/>
    </source>
</evidence>
<sequence length="278" mass="32286">MDMNLQTTKELVNGVKMPVLGLGVYKMTDRDETLQAITTALELGYRAVDTAALYYNEEEVGEAIRHSSVPREDIFVTTKVWNSDQGYDNTLRAFEKSLKKLDMDYIDLYLTHWPVKEKFVDTYRAIERLYDEKLIHVPGVSNHHEHHLKDILASCNIAPMVNQIEVHPYLSQESLRNYCAQEQIAVTAWSPLGRGNVLNDDKIVRIAREYDVTPAQIILRWHLQNDVIIIPKSVTPSRIKENSELYHFELTKETMQQLDALNRDERFGQNPDNFKFDF</sequence>
<dbReference type="InterPro" id="IPR018170">
    <property type="entry name" value="Aldo/ket_reductase_CS"/>
</dbReference>
<gene>
    <name evidence="5" type="ORF">H9632_18355</name>
</gene>
<dbReference type="InterPro" id="IPR023210">
    <property type="entry name" value="NADP_OxRdtase_dom"/>
</dbReference>
<feature type="domain" description="NADP-dependent oxidoreductase" evidence="4">
    <location>
        <begin position="25"/>
        <end position="262"/>
    </location>
</feature>
<keyword evidence="2" id="KW-0521">NADP</keyword>
<organism evidence="5 6">
    <name type="scientific">Solibacillus merdavium</name>
    <dbReference type="NCBI Taxonomy" id="2762218"/>
    <lineage>
        <taxon>Bacteria</taxon>
        <taxon>Bacillati</taxon>
        <taxon>Bacillota</taxon>
        <taxon>Bacilli</taxon>
        <taxon>Bacillales</taxon>
        <taxon>Caryophanaceae</taxon>
        <taxon>Solibacillus</taxon>
    </lineage>
</organism>
<protein>
    <submittedName>
        <fullName evidence="5">Aldo/keto reductase</fullName>
    </submittedName>
</protein>
<accession>A0ABR8XSW0</accession>
<dbReference type="InterPro" id="IPR020471">
    <property type="entry name" value="AKR"/>
</dbReference>
<dbReference type="EMBL" id="JACSPW010000031">
    <property type="protein sequence ID" value="MBD8035025.1"/>
    <property type="molecule type" value="Genomic_DNA"/>
</dbReference>
<comment type="similarity">
    <text evidence="1">Belongs to the aldo/keto reductase family.</text>
</comment>
<dbReference type="Pfam" id="PF00248">
    <property type="entry name" value="Aldo_ket_red"/>
    <property type="match status" value="1"/>
</dbReference>
<keyword evidence="3" id="KW-0560">Oxidoreductase</keyword>
<dbReference type="PIRSF" id="PIRSF000097">
    <property type="entry name" value="AKR"/>
    <property type="match status" value="1"/>
</dbReference>
<reference evidence="5 6" key="1">
    <citation type="submission" date="2020-08" db="EMBL/GenBank/DDBJ databases">
        <title>A Genomic Blueprint of the Chicken Gut Microbiome.</title>
        <authorList>
            <person name="Gilroy R."/>
            <person name="Ravi A."/>
            <person name="Getino M."/>
            <person name="Pursley I."/>
            <person name="Horton D.L."/>
            <person name="Alikhan N.-F."/>
            <person name="Baker D."/>
            <person name="Gharbi K."/>
            <person name="Hall N."/>
            <person name="Watson M."/>
            <person name="Adriaenssens E.M."/>
            <person name="Foster-Nyarko E."/>
            <person name="Jarju S."/>
            <person name="Secka A."/>
            <person name="Antonio M."/>
            <person name="Oren A."/>
            <person name="Chaudhuri R."/>
            <person name="La Ragione R.M."/>
            <person name="Hildebrand F."/>
            <person name="Pallen M.J."/>
        </authorList>
    </citation>
    <scope>NUCLEOTIDE SEQUENCE [LARGE SCALE GENOMIC DNA]</scope>
    <source>
        <strain evidence="5 6">Sa1YVA6</strain>
    </source>
</reference>
<evidence type="ECO:0000256" key="3">
    <source>
        <dbReference type="ARBA" id="ARBA00023002"/>
    </source>
</evidence>
<dbReference type="Proteomes" id="UP000600565">
    <property type="component" value="Unassembled WGS sequence"/>
</dbReference>
<dbReference type="PRINTS" id="PR00069">
    <property type="entry name" value="ALDKETRDTASE"/>
</dbReference>
<name>A0ABR8XSW0_9BACL</name>
<evidence type="ECO:0000256" key="1">
    <source>
        <dbReference type="ARBA" id="ARBA00007905"/>
    </source>
</evidence>
<dbReference type="SUPFAM" id="SSF51430">
    <property type="entry name" value="NAD(P)-linked oxidoreductase"/>
    <property type="match status" value="1"/>
</dbReference>
<dbReference type="PANTHER" id="PTHR43827:SF3">
    <property type="entry name" value="NADP-DEPENDENT OXIDOREDUCTASE DOMAIN-CONTAINING PROTEIN"/>
    <property type="match status" value="1"/>
</dbReference>